<proteinExistence type="predicted"/>
<evidence type="ECO:0000313" key="3">
    <source>
        <dbReference type="EMBL" id="GAA3762955.1"/>
    </source>
</evidence>
<evidence type="ECO:0000256" key="1">
    <source>
        <dbReference type="SAM" id="MobiDB-lite"/>
    </source>
</evidence>
<organism evidence="3 4">
    <name type="scientific">Salinactinospora qingdaonensis</name>
    <dbReference type="NCBI Taxonomy" id="702744"/>
    <lineage>
        <taxon>Bacteria</taxon>
        <taxon>Bacillati</taxon>
        <taxon>Actinomycetota</taxon>
        <taxon>Actinomycetes</taxon>
        <taxon>Streptosporangiales</taxon>
        <taxon>Nocardiopsidaceae</taxon>
        <taxon>Salinactinospora</taxon>
    </lineage>
</organism>
<evidence type="ECO:0008006" key="5">
    <source>
        <dbReference type="Google" id="ProtNLM"/>
    </source>
</evidence>
<gene>
    <name evidence="3" type="ORF">GCM10022402_45620</name>
</gene>
<dbReference type="Proteomes" id="UP001500908">
    <property type="component" value="Unassembled WGS sequence"/>
</dbReference>
<keyword evidence="2" id="KW-0812">Transmembrane</keyword>
<keyword evidence="2" id="KW-0472">Membrane</keyword>
<keyword evidence="4" id="KW-1185">Reference proteome</keyword>
<keyword evidence="2" id="KW-1133">Transmembrane helix</keyword>
<reference evidence="4" key="1">
    <citation type="journal article" date="2019" name="Int. J. Syst. Evol. Microbiol.">
        <title>The Global Catalogue of Microorganisms (GCM) 10K type strain sequencing project: providing services to taxonomists for standard genome sequencing and annotation.</title>
        <authorList>
            <consortium name="The Broad Institute Genomics Platform"/>
            <consortium name="The Broad Institute Genome Sequencing Center for Infectious Disease"/>
            <person name="Wu L."/>
            <person name="Ma J."/>
        </authorList>
    </citation>
    <scope>NUCLEOTIDE SEQUENCE [LARGE SCALE GENOMIC DNA]</scope>
    <source>
        <strain evidence="4">JCM 17137</strain>
    </source>
</reference>
<evidence type="ECO:0000256" key="2">
    <source>
        <dbReference type="SAM" id="Phobius"/>
    </source>
</evidence>
<feature type="transmembrane region" description="Helical" evidence="2">
    <location>
        <begin position="179"/>
        <end position="204"/>
    </location>
</feature>
<name>A0ABP7GFJ5_9ACTN</name>
<comment type="caution">
    <text evidence="3">The sequence shown here is derived from an EMBL/GenBank/DDBJ whole genome shotgun (WGS) entry which is preliminary data.</text>
</comment>
<evidence type="ECO:0000313" key="4">
    <source>
        <dbReference type="Proteomes" id="UP001500908"/>
    </source>
</evidence>
<accession>A0ABP7GFJ5</accession>
<dbReference type="EMBL" id="BAABDD010000037">
    <property type="protein sequence ID" value="GAA3762955.1"/>
    <property type="molecule type" value="Genomic_DNA"/>
</dbReference>
<feature type="region of interest" description="Disordered" evidence="1">
    <location>
        <begin position="258"/>
        <end position="278"/>
    </location>
</feature>
<feature type="transmembrane region" description="Helical" evidence="2">
    <location>
        <begin position="225"/>
        <end position="248"/>
    </location>
</feature>
<protein>
    <recommendedName>
        <fullName evidence="5">FtsX-like permease family protein</fullName>
    </recommendedName>
</protein>
<dbReference type="RefSeq" id="WP_344976277.1">
    <property type="nucleotide sequence ID" value="NZ_BAABDD010000037.1"/>
</dbReference>
<sequence>MTLDNPGFDCEMGAHSSNARSCGELVPSGAATIQRVAVADASLLQAVFSDSDAARRAETALDDGKVVVTDSALLAEPDRAGLIARSARSDAATPVEVPATVVELTGNNPGELPDTFISAATAQDHGLTVTPSDDLLIDTTTAPTKEQIQAAHAVAARHFGDTVTLYVEQGYRERTATSILWAVLGLATITALGATLVASTLFAAESTADRTVLHTLGTAPRPLRGLLATQVATMTTLASLLGLAGGLLPTALALAPRPALAPTHPHGPGRPPHRYPRRLQPVARAVSLGHGA</sequence>